<keyword evidence="1" id="KW-0805">Transcription regulation</keyword>
<dbReference type="InterPro" id="IPR014757">
    <property type="entry name" value="Tscrpt_reg_IclR_C"/>
</dbReference>
<evidence type="ECO:0000259" key="4">
    <source>
        <dbReference type="PROSITE" id="PS51077"/>
    </source>
</evidence>
<sequence length="265" mass="29552">MRTNSNGGNEKNSNQSSDKLLQIMEALAKERLPVRLQDLSAQVNMSQSTVLRYLNALQSSNYVYQEESTSRYALTWKICGLSEHLNSNLGLRSITAPYITELVNKLNLGVCLVIEQDHDCVYLDCVDASPSFQHTFQRIGKRAPMHATGSGKLLLSQKTPSQLSDYLVLRGLPKFTDYTITSQDDFLAELKKVRESKMGMDNQECELGLICVSMPLYTYSGSIIAGLSVFGDSDKMTQERIHSEIAPLLRAATNEISLHLGYEEA</sequence>
<dbReference type="PROSITE" id="PS51078">
    <property type="entry name" value="ICLR_ED"/>
    <property type="match status" value="1"/>
</dbReference>
<protein>
    <submittedName>
        <fullName evidence="6">IclR family transcriptional regulator</fullName>
    </submittedName>
</protein>
<dbReference type="Proteomes" id="UP001198220">
    <property type="component" value="Unassembled WGS sequence"/>
</dbReference>
<accession>A0AAE3AAB9</accession>
<dbReference type="GO" id="GO:0003700">
    <property type="term" value="F:DNA-binding transcription factor activity"/>
    <property type="evidence" value="ECO:0007669"/>
    <property type="project" value="TreeGrafter"/>
</dbReference>
<keyword evidence="7" id="KW-1185">Reference proteome</keyword>
<reference evidence="6 7" key="1">
    <citation type="submission" date="2021-10" db="EMBL/GenBank/DDBJ databases">
        <title>Anaerobic single-cell dispensing facilitates the cultivation of human gut bacteria.</title>
        <authorList>
            <person name="Afrizal A."/>
        </authorList>
    </citation>
    <scope>NUCLEOTIDE SEQUENCE [LARGE SCALE GENOMIC DNA]</scope>
    <source>
        <strain evidence="6 7">CLA-AA-H276</strain>
    </source>
</reference>
<proteinExistence type="predicted"/>
<dbReference type="InterPro" id="IPR005471">
    <property type="entry name" value="Tscrpt_reg_IclR_N"/>
</dbReference>
<dbReference type="AlphaFoldDB" id="A0AAE3AAB9"/>
<dbReference type="InterPro" id="IPR036390">
    <property type="entry name" value="WH_DNA-bd_sf"/>
</dbReference>
<dbReference type="InterPro" id="IPR050707">
    <property type="entry name" value="HTH_MetabolicPath_Reg"/>
</dbReference>
<name>A0AAE3AAB9_9FIRM</name>
<dbReference type="Gene3D" id="3.30.450.40">
    <property type="match status" value="1"/>
</dbReference>
<evidence type="ECO:0000313" key="6">
    <source>
        <dbReference type="EMBL" id="MCC2126790.1"/>
    </source>
</evidence>
<feature type="domain" description="IclR-ED" evidence="5">
    <location>
        <begin position="77"/>
        <end position="262"/>
    </location>
</feature>
<organism evidence="6 7">
    <name type="scientific">Hominiventricola filiformis</name>
    <dbReference type="NCBI Taxonomy" id="2885352"/>
    <lineage>
        <taxon>Bacteria</taxon>
        <taxon>Bacillati</taxon>
        <taxon>Bacillota</taxon>
        <taxon>Clostridia</taxon>
        <taxon>Lachnospirales</taxon>
        <taxon>Lachnospiraceae</taxon>
        <taxon>Hominiventricola</taxon>
    </lineage>
</organism>
<dbReference type="SMART" id="SM00346">
    <property type="entry name" value="HTH_ICLR"/>
    <property type="match status" value="1"/>
</dbReference>
<dbReference type="RefSeq" id="WP_308459677.1">
    <property type="nucleotide sequence ID" value="NZ_JAJEPS010000011.1"/>
</dbReference>
<dbReference type="InterPro" id="IPR029016">
    <property type="entry name" value="GAF-like_dom_sf"/>
</dbReference>
<evidence type="ECO:0000313" key="7">
    <source>
        <dbReference type="Proteomes" id="UP001198220"/>
    </source>
</evidence>
<comment type="caution">
    <text evidence="6">The sequence shown here is derived from an EMBL/GenBank/DDBJ whole genome shotgun (WGS) entry which is preliminary data.</text>
</comment>
<dbReference type="CDD" id="cd00090">
    <property type="entry name" value="HTH_ARSR"/>
    <property type="match status" value="1"/>
</dbReference>
<dbReference type="EMBL" id="JAJEPS010000011">
    <property type="protein sequence ID" value="MCC2126790.1"/>
    <property type="molecule type" value="Genomic_DNA"/>
</dbReference>
<dbReference type="Pfam" id="PF09339">
    <property type="entry name" value="HTH_IclR"/>
    <property type="match status" value="1"/>
</dbReference>
<dbReference type="SUPFAM" id="SSF55781">
    <property type="entry name" value="GAF domain-like"/>
    <property type="match status" value="1"/>
</dbReference>
<dbReference type="GO" id="GO:0003677">
    <property type="term" value="F:DNA binding"/>
    <property type="evidence" value="ECO:0007669"/>
    <property type="project" value="UniProtKB-KW"/>
</dbReference>
<gene>
    <name evidence="6" type="ORF">LKD36_11490</name>
</gene>
<keyword evidence="3" id="KW-0804">Transcription</keyword>
<evidence type="ECO:0000256" key="3">
    <source>
        <dbReference type="ARBA" id="ARBA00023163"/>
    </source>
</evidence>
<keyword evidence="2" id="KW-0238">DNA-binding</keyword>
<dbReference type="PANTHER" id="PTHR30136:SF7">
    <property type="entry name" value="HTH-TYPE TRANSCRIPTIONAL REGULATOR KDGR-RELATED"/>
    <property type="match status" value="1"/>
</dbReference>
<dbReference type="Gene3D" id="1.10.10.10">
    <property type="entry name" value="Winged helix-like DNA-binding domain superfamily/Winged helix DNA-binding domain"/>
    <property type="match status" value="1"/>
</dbReference>
<evidence type="ECO:0000259" key="5">
    <source>
        <dbReference type="PROSITE" id="PS51078"/>
    </source>
</evidence>
<dbReference type="InterPro" id="IPR036388">
    <property type="entry name" value="WH-like_DNA-bd_sf"/>
</dbReference>
<dbReference type="SUPFAM" id="SSF46785">
    <property type="entry name" value="Winged helix' DNA-binding domain"/>
    <property type="match status" value="1"/>
</dbReference>
<dbReference type="Pfam" id="PF01614">
    <property type="entry name" value="IclR_C"/>
    <property type="match status" value="1"/>
</dbReference>
<dbReference type="PANTHER" id="PTHR30136">
    <property type="entry name" value="HELIX-TURN-HELIX TRANSCRIPTIONAL REGULATOR, ICLR FAMILY"/>
    <property type="match status" value="1"/>
</dbReference>
<dbReference type="PROSITE" id="PS51077">
    <property type="entry name" value="HTH_ICLR"/>
    <property type="match status" value="1"/>
</dbReference>
<dbReference type="GO" id="GO:0045892">
    <property type="term" value="P:negative regulation of DNA-templated transcription"/>
    <property type="evidence" value="ECO:0007669"/>
    <property type="project" value="TreeGrafter"/>
</dbReference>
<dbReference type="InterPro" id="IPR011991">
    <property type="entry name" value="ArsR-like_HTH"/>
</dbReference>
<feature type="domain" description="HTH iclR-type" evidence="4">
    <location>
        <begin position="14"/>
        <end position="76"/>
    </location>
</feature>
<evidence type="ECO:0000256" key="2">
    <source>
        <dbReference type="ARBA" id="ARBA00023125"/>
    </source>
</evidence>
<evidence type="ECO:0000256" key="1">
    <source>
        <dbReference type="ARBA" id="ARBA00023015"/>
    </source>
</evidence>